<dbReference type="Proteomes" id="UP000552097">
    <property type="component" value="Unassembled WGS sequence"/>
</dbReference>
<evidence type="ECO:0000313" key="6">
    <source>
        <dbReference type="Proteomes" id="UP000552097"/>
    </source>
</evidence>
<proteinExistence type="predicted"/>
<name>A0A7W9HFP9_9PSEU</name>
<dbReference type="InterPro" id="IPR046335">
    <property type="entry name" value="LacI/GalR-like_sensor"/>
</dbReference>
<dbReference type="GO" id="GO:0000976">
    <property type="term" value="F:transcription cis-regulatory region binding"/>
    <property type="evidence" value="ECO:0007669"/>
    <property type="project" value="TreeGrafter"/>
</dbReference>
<keyword evidence="2 5" id="KW-0238">DNA-binding</keyword>
<keyword evidence="6" id="KW-1185">Reference proteome</keyword>
<evidence type="ECO:0000256" key="2">
    <source>
        <dbReference type="ARBA" id="ARBA00023125"/>
    </source>
</evidence>
<dbReference type="Pfam" id="PF00356">
    <property type="entry name" value="LacI"/>
    <property type="match status" value="1"/>
</dbReference>
<evidence type="ECO:0000256" key="3">
    <source>
        <dbReference type="ARBA" id="ARBA00023163"/>
    </source>
</evidence>
<dbReference type="Gene3D" id="3.40.50.2300">
    <property type="match status" value="2"/>
</dbReference>
<dbReference type="InterPro" id="IPR010982">
    <property type="entry name" value="Lambda_DNA-bd_dom_sf"/>
</dbReference>
<dbReference type="AlphaFoldDB" id="A0A7W9HFP9"/>
<dbReference type="SUPFAM" id="SSF53822">
    <property type="entry name" value="Periplasmic binding protein-like I"/>
    <property type="match status" value="1"/>
</dbReference>
<dbReference type="GO" id="GO:0003700">
    <property type="term" value="F:DNA-binding transcription factor activity"/>
    <property type="evidence" value="ECO:0007669"/>
    <property type="project" value="TreeGrafter"/>
</dbReference>
<keyword evidence="1" id="KW-0805">Transcription regulation</keyword>
<dbReference type="Gene3D" id="1.10.260.40">
    <property type="entry name" value="lambda repressor-like DNA-binding domains"/>
    <property type="match status" value="1"/>
</dbReference>
<dbReference type="SMART" id="SM00354">
    <property type="entry name" value="HTH_LACI"/>
    <property type="match status" value="1"/>
</dbReference>
<keyword evidence="3" id="KW-0804">Transcription</keyword>
<dbReference type="PANTHER" id="PTHR30146">
    <property type="entry name" value="LACI-RELATED TRANSCRIPTIONAL REPRESSOR"/>
    <property type="match status" value="1"/>
</dbReference>
<evidence type="ECO:0000256" key="1">
    <source>
        <dbReference type="ARBA" id="ARBA00023015"/>
    </source>
</evidence>
<sequence length="335" mass="35922">MDSRLGGVAVTIKDVARLAGVSASSVCRTLAAPDDVRPDTRERVQRAVAELGYYPNRAARGLITGRTGNLGLIVPDIANPFFPDIIKAAEARARELDYAVFLADTDEDPAAEMGLIRAMSKQVDGFLLVSARCSDEELRSVYDDMPVVVVQRCVRHVPAVTFDDHDGIRQAVGHLATLGHRRVAYVAGPRTSWSNKERQRILRSTTSAAGIELVDTGHAAPTLDGGTAVADLVLATRATAVMAFNDMMALGLLRRFRALGVDVPGDISVVGFDDIPLAELVDPPLTTISLAKQRVGRAGVDMLIGLLDGRLDRAPRTILPTQLTVRASTGPARRD</sequence>
<dbReference type="InterPro" id="IPR000843">
    <property type="entry name" value="HTH_LacI"/>
</dbReference>
<accession>A0A7W9HFP9</accession>
<dbReference type="PROSITE" id="PS50932">
    <property type="entry name" value="HTH_LACI_2"/>
    <property type="match status" value="1"/>
</dbReference>
<gene>
    <name evidence="5" type="ORF">F4560_001163</name>
</gene>
<comment type="caution">
    <text evidence="5">The sequence shown here is derived from an EMBL/GenBank/DDBJ whole genome shotgun (WGS) entry which is preliminary data.</text>
</comment>
<dbReference type="PANTHER" id="PTHR30146:SF138">
    <property type="entry name" value="TRANSCRIPTIONAL REGULATORY PROTEIN"/>
    <property type="match status" value="1"/>
</dbReference>
<evidence type="ECO:0000259" key="4">
    <source>
        <dbReference type="PROSITE" id="PS50932"/>
    </source>
</evidence>
<dbReference type="CDD" id="cd06267">
    <property type="entry name" value="PBP1_LacI_sugar_binding-like"/>
    <property type="match status" value="1"/>
</dbReference>
<evidence type="ECO:0000313" key="5">
    <source>
        <dbReference type="EMBL" id="MBB5801395.1"/>
    </source>
</evidence>
<reference evidence="5 6" key="1">
    <citation type="submission" date="2020-08" db="EMBL/GenBank/DDBJ databases">
        <title>Sequencing the genomes of 1000 actinobacteria strains.</title>
        <authorList>
            <person name="Klenk H.-P."/>
        </authorList>
    </citation>
    <scope>NUCLEOTIDE SEQUENCE [LARGE SCALE GENOMIC DNA]</scope>
    <source>
        <strain evidence="5 6">DSM 45486</strain>
    </source>
</reference>
<dbReference type="SUPFAM" id="SSF47413">
    <property type="entry name" value="lambda repressor-like DNA-binding domains"/>
    <property type="match status" value="1"/>
</dbReference>
<dbReference type="Pfam" id="PF13377">
    <property type="entry name" value="Peripla_BP_3"/>
    <property type="match status" value="1"/>
</dbReference>
<organism evidence="5 6">
    <name type="scientific">Saccharothrix ecbatanensis</name>
    <dbReference type="NCBI Taxonomy" id="1105145"/>
    <lineage>
        <taxon>Bacteria</taxon>
        <taxon>Bacillati</taxon>
        <taxon>Actinomycetota</taxon>
        <taxon>Actinomycetes</taxon>
        <taxon>Pseudonocardiales</taxon>
        <taxon>Pseudonocardiaceae</taxon>
        <taxon>Saccharothrix</taxon>
    </lineage>
</organism>
<dbReference type="InterPro" id="IPR028082">
    <property type="entry name" value="Peripla_BP_I"/>
</dbReference>
<feature type="domain" description="HTH lacI-type" evidence="4">
    <location>
        <begin position="10"/>
        <end position="64"/>
    </location>
</feature>
<dbReference type="CDD" id="cd01392">
    <property type="entry name" value="HTH_LacI"/>
    <property type="match status" value="1"/>
</dbReference>
<dbReference type="RefSeq" id="WP_221483352.1">
    <property type="nucleotide sequence ID" value="NZ_JACHMO010000001.1"/>
</dbReference>
<dbReference type="EMBL" id="JACHMO010000001">
    <property type="protein sequence ID" value="MBB5801395.1"/>
    <property type="molecule type" value="Genomic_DNA"/>
</dbReference>
<protein>
    <submittedName>
        <fullName evidence="5">DNA-binding LacI/PurR family transcriptional regulator</fullName>
    </submittedName>
</protein>